<evidence type="ECO:0000256" key="2">
    <source>
        <dbReference type="ARBA" id="ARBA00023002"/>
    </source>
</evidence>
<dbReference type="SUPFAM" id="SSF51735">
    <property type="entry name" value="NAD(P)-binding Rossmann-fold domains"/>
    <property type="match status" value="1"/>
</dbReference>
<dbReference type="InterPro" id="IPR036291">
    <property type="entry name" value="NAD(P)-bd_dom_sf"/>
</dbReference>
<sequence length="267" mass="28188">MGSLDGKTVLVTGAGQGIGQAIAVEMARQGAAAVAVADRNEATAKGTADLVRTAGAEAEAIVCDLRDRDRIEAMVARTAERFGGLDVLVNNAGVIESALVDRPEDRAVDTLPEEVWDAVYEVNLKAVWLTTKFAAPHLRHSTRGPAIVNTASVSGLTGFPLAPVYGTTKAGVIHLTKVTAVDLAPVRCNCFCPGVIETPLARDFFEAADDRDAMERELTAPQLVRRLGRPEEVARLACFLASDDAAFITGSSYVIDGGALAWRGVKD</sequence>
<dbReference type="SMART" id="SM00822">
    <property type="entry name" value="PKS_KR"/>
    <property type="match status" value="1"/>
</dbReference>
<evidence type="ECO:0000313" key="6">
    <source>
        <dbReference type="Proteomes" id="UP000400924"/>
    </source>
</evidence>
<keyword evidence="6" id="KW-1185">Reference proteome</keyword>
<dbReference type="AlphaFoldDB" id="A0A5N8XB01"/>
<gene>
    <name evidence="5" type="ORF">FNH08_02500</name>
</gene>
<comment type="similarity">
    <text evidence="1">Belongs to the short-chain dehydrogenases/reductases (SDR) family.</text>
</comment>
<name>A0A5N8XB01_9ACTN</name>
<dbReference type="PANTHER" id="PTHR24321:SF8">
    <property type="entry name" value="ESTRADIOL 17-BETA-DEHYDROGENASE 8-RELATED"/>
    <property type="match status" value="1"/>
</dbReference>
<proteinExistence type="inferred from homology"/>
<keyword evidence="3" id="KW-0520">NAD</keyword>
<keyword evidence="2" id="KW-0560">Oxidoreductase</keyword>
<feature type="domain" description="Ketoreductase" evidence="4">
    <location>
        <begin position="7"/>
        <end position="198"/>
    </location>
</feature>
<dbReference type="PROSITE" id="PS00061">
    <property type="entry name" value="ADH_SHORT"/>
    <property type="match status" value="1"/>
</dbReference>
<dbReference type="Pfam" id="PF13561">
    <property type="entry name" value="adh_short_C2"/>
    <property type="match status" value="1"/>
</dbReference>
<evidence type="ECO:0000256" key="1">
    <source>
        <dbReference type="ARBA" id="ARBA00006484"/>
    </source>
</evidence>
<comment type="caution">
    <text evidence="5">The sequence shown here is derived from an EMBL/GenBank/DDBJ whole genome shotgun (WGS) entry which is preliminary data.</text>
</comment>
<dbReference type="OrthoDB" id="7064009at2"/>
<dbReference type="InterPro" id="IPR002347">
    <property type="entry name" value="SDR_fam"/>
</dbReference>
<dbReference type="InterPro" id="IPR057326">
    <property type="entry name" value="KR_dom"/>
</dbReference>
<dbReference type="NCBIfam" id="NF005559">
    <property type="entry name" value="PRK07231.1"/>
    <property type="match status" value="1"/>
</dbReference>
<dbReference type="EMBL" id="VJZC01000007">
    <property type="protein sequence ID" value="MPY56088.1"/>
    <property type="molecule type" value="Genomic_DNA"/>
</dbReference>
<dbReference type="PRINTS" id="PR00080">
    <property type="entry name" value="SDRFAMILY"/>
</dbReference>
<evidence type="ECO:0000313" key="5">
    <source>
        <dbReference type="EMBL" id="MPY56088.1"/>
    </source>
</evidence>
<accession>A0A5N8XB01</accession>
<dbReference type="PRINTS" id="PR00081">
    <property type="entry name" value="GDHRDH"/>
</dbReference>
<dbReference type="GO" id="GO:0016491">
    <property type="term" value="F:oxidoreductase activity"/>
    <property type="evidence" value="ECO:0007669"/>
    <property type="project" value="UniProtKB-KW"/>
</dbReference>
<dbReference type="CDD" id="cd05233">
    <property type="entry name" value="SDR_c"/>
    <property type="match status" value="1"/>
</dbReference>
<dbReference type="PANTHER" id="PTHR24321">
    <property type="entry name" value="DEHYDROGENASES, SHORT CHAIN"/>
    <property type="match status" value="1"/>
</dbReference>
<dbReference type="Proteomes" id="UP000400924">
    <property type="component" value="Unassembled WGS sequence"/>
</dbReference>
<reference evidence="5 6" key="1">
    <citation type="submission" date="2019-07" db="EMBL/GenBank/DDBJ databases">
        <title>New species of Amycolatopsis and Streptomyces.</title>
        <authorList>
            <person name="Duangmal K."/>
            <person name="Teo W.F.A."/>
            <person name="Lipun K."/>
        </authorList>
    </citation>
    <scope>NUCLEOTIDE SEQUENCE [LARGE SCALE GENOMIC DNA]</scope>
    <source>
        <strain evidence="5 6">NBRC 106415</strain>
    </source>
</reference>
<dbReference type="Gene3D" id="3.40.50.720">
    <property type="entry name" value="NAD(P)-binding Rossmann-like Domain"/>
    <property type="match status" value="1"/>
</dbReference>
<dbReference type="FunFam" id="3.40.50.720:FF:000084">
    <property type="entry name" value="Short-chain dehydrogenase reductase"/>
    <property type="match status" value="1"/>
</dbReference>
<evidence type="ECO:0000256" key="3">
    <source>
        <dbReference type="ARBA" id="ARBA00023027"/>
    </source>
</evidence>
<organism evidence="5 6">
    <name type="scientific">Streptomyces spongiae</name>
    <dbReference type="NCBI Taxonomy" id="565072"/>
    <lineage>
        <taxon>Bacteria</taxon>
        <taxon>Bacillati</taxon>
        <taxon>Actinomycetota</taxon>
        <taxon>Actinomycetes</taxon>
        <taxon>Kitasatosporales</taxon>
        <taxon>Streptomycetaceae</taxon>
        <taxon>Streptomyces</taxon>
    </lineage>
</organism>
<protein>
    <submittedName>
        <fullName evidence="5">SDR family oxidoreductase</fullName>
    </submittedName>
</protein>
<evidence type="ECO:0000259" key="4">
    <source>
        <dbReference type="SMART" id="SM00822"/>
    </source>
</evidence>
<dbReference type="InterPro" id="IPR020904">
    <property type="entry name" value="Sc_DH/Rdtase_CS"/>
</dbReference>